<evidence type="ECO:0000313" key="4">
    <source>
        <dbReference type="Proteomes" id="UP001209746"/>
    </source>
</evidence>
<name>A0AAE3IAJ9_9EURY</name>
<dbReference type="EMBL" id="JAOPKD010000001">
    <property type="protein sequence ID" value="MCU4725528.1"/>
    <property type="molecule type" value="Genomic_DNA"/>
</dbReference>
<evidence type="ECO:0000313" key="2">
    <source>
        <dbReference type="EMBL" id="MCU4725528.1"/>
    </source>
</evidence>
<dbReference type="EMBL" id="JAOPKC010000001">
    <property type="protein sequence ID" value="MCU4716867.1"/>
    <property type="molecule type" value="Genomic_DNA"/>
</dbReference>
<reference evidence="2" key="1">
    <citation type="submission" date="2023-02" db="EMBL/GenBank/DDBJ databases">
        <title>Enrichment on poylsaccharides allowed isolation of novel metabolic and taxonomic groups of Haloarchaea.</title>
        <authorList>
            <person name="Sorokin D.Y."/>
            <person name="Elcheninov A.G."/>
            <person name="Khizhniak T.V."/>
            <person name="Kolganova T.V."/>
            <person name="Kublanov I.V."/>
        </authorList>
    </citation>
    <scope>NUCLEOTIDE SEQUENCE</scope>
    <source>
        <strain evidence="1 3">HArc-curdl5-1</strain>
        <strain evidence="2">HArc-curdl7</strain>
    </source>
</reference>
<comment type="caution">
    <text evidence="2">The sequence shown here is derived from an EMBL/GenBank/DDBJ whole genome shotgun (WGS) entry which is preliminary data.</text>
</comment>
<evidence type="ECO:0000313" key="1">
    <source>
        <dbReference type="EMBL" id="MCU4716867.1"/>
    </source>
</evidence>
<keyword evidence="3" id="KW-1185">Reference proteome</keyword>
<dbReference type="Proteomes" id="UP001209746">
    <property type="component" value="Unassembled WGS sequence"/>
</dbReference>
<sequence length="143" mass="15482">MQQTVISQDQETTLSDGSATTITFDTVTHDEISSVTPDVSNDKLTITTLQESKIYFIFLTAGVAEPQGEPLSDGDELRFGYTYNGNRTQLGGTTVHNDGSLLVFSTMSPLIVADGMDYKMEFSGIISRDLAITDARFGIGIVD</sequence>
<protein>
    <submittedName>
        <fullName evidence="2">Uncharacterized protein</fullName>
    </submittedName>
</protein>
<dbReference type="AlphaFoldDB" id="A0AAE3IAJ9"/>
<proteinExistence type="predicted"/>
<organism evidence="2 4">
    <name type="scientific">Halapricum hydrolyticum</name>
    <dbReference type="NCBI Taxonomy" id="2979991"/>
    <lineage>
        <taxon>Archaea</taxon>
        <taxon>Methanobacteriati</taxon>
        <taxon>Methanobacteriota</taxon>
        <taxon>Stenosarchaea group</taxon>
        <taxon>Halobacteria</taxon>
        <taxon>Halobacteriales</taxon>
        <taxon>Haloarculaceae</taxon>
        <taxon>Halapricum</taxon>
    </lineage>
</organism>
<evidence type="ECO:0000313" key="3">
    <source>
        <dbReference type="Proteomes" id="UP001208186"/>
    </source>
</evidence>
<accession>A0AAE3IAJ9</accession>
<dbReference type="RefSeq" id="WP_315907628.1">
    <property type="nucleotide sequence ID" value="NZ_JAOPKC010000001.1"/>
</dbReference>
<dbReference type="Proteomes" id="UP001208186">
    <property type="component" value="Unassembled WGS sequence"/>
</dbReference>
<gene>
    <name evidence="2" type="ORF">OB914_00865</name>
    <name evidence="1" type="ORF">OB916_02155</name>
</gene>